<dbReference type="PIRSF" id="PIRSF000138">
    <property type="entry name" value="Al-hdrx_acd_dh"/>
    <property type="match status" value="1"/>
</dbReference>
<dbReference type="FunFam" id="3.20.20.70:FF:000056">
    <property type="entry name" value="hydroxyacid oxidase 2"/>
    <property type="match status" value="1"/>
</dbReference>
<feature type="binding site" evidence="5">
    <location>
        <begin position="314"/>
        <end position="315"/>
    </location>
    <ligand>
        <name>FMN</name>
        <dbReference type="ChEBI" id="CHEBI:58210"/>
    </ligand>
</feature>
<accession>A0A290QLN9</accession>
<feature type="binding site" evidence="5">
    <location>
        <begin position="85"/>
        <end position="87"/>
    </location>
    <ligand>
        <name>FMN</name>
        <dbReference type="ChEBI" id="CHEBI:58210"/>
    </ligand>
</feature>
<evidence type="ECO:0000313" key="8">
    <source>
        <dbReference type="Proteomes" id="UP000217265"/>
    </source>
</evidence>
<evidence type="ECO:0000259" key="6">
    <source>
        <dbReference type="PROSITE" id="PS51349"/>
    </source>
</evidence>
<dbReference type="GO" id="GO:0016491">
    <property type="term" value="F:oxidoreductase activity"/>
    <property type="evidence" value="ECO:0007669"/>
    <property type="project" value="UniProtKB-KW"/>
</dbReference>
<feature type="binding site" evidence="5">
    <location>
        <position position="114"/>
    </location>
    <ligand>
        <name>FMN</name>
        <dbReference type="ChEBI" id="CHEBI:58210"/>
    </ligand>
</feature>
<feature type="binding site" evidence="5">
    <location>
        <position position="137"/>
    </location>
    <ligand>
        <name>glyoxylate</name>
        <dbReference type="ChEBI" id="CHEBI:36655"/>
    </ligand>
</feature>
<evidence type="ECO:0000256" key="5">
    <source>
        <dbReference type="PIRSR" id="PIRSR000138-2"/>
    </source>
</evidence>
<proteinExistence type="inferred from homology"/>
<feature type="active site" description="Proton acceptor" evidence="4">
    <location>
        <position position="260"/>
    </location>
</feature>
<evidence type="ECO:0000256" key="1">
    <source>
        <dbReference type="ARBA" id="ARBA00001917"/>
    </source>
</evidence>
<dbReference type="PANTHER" id="PTHR10578">
    <property type="entry name" value="S -2-HYDROXY-ACID OXIDASE-RELATED"/>
    <property type="match status" value="1"/>
</dbReference>
<dbReference type="KEGG" id="vbh:CMV30_13800"/>
<dbReference type="CDD" id="cd02809">
    <property type="entry name" value="alpha_hydroxyacid_oxid_FMN"/>
    <property type="match status" value="1"/>
</dbReference>
<organism evidence="7 8">
    <name type="scientific">Nibricoccus aquaticus</name>
    <dbReference type="NCBI Taxonomy" id="2576891"/>
    <lineage>
        <taxon>Bacteria</taxon>
        <taxon>Pseudomonadati</taxon>
        <taxon>Verrucomicrobiota</taxon>
        <taxon>Opitutia</taxon>
        <taxon>Opitutales</taxon>
        <taxon>Opitutaceae</taxon>
        <taxon>Nibricoccus</taxon>
    </lineage>
</organism>
<dbReference type="Proteomes" id="UP000217265">
    <property type="component" value="Chromosome"/>
</dbReference>
<dbReference type="GO" id="GO:0010181">
    <property type="term" value="F:FMN binding"/>
    <property type="evidence" value="ECO:0007669"/>
    <property type="project" value="InterPro"/>
</dbReference>
<feature type="binding site" evidence="5">
    <location>
        <position position="171"/>
    </location>
    <ligand>
        <name>glyoxylate</name>
        <dbReference type="ChEBI" id="CHEBI:36655"/>
    </ligand>
</feature>
<feature type="domain" description="FMN hydroxy acid dehydrogenase" evidence="6">
    <location>
        <begin position="6"/>
        <end position="363"/>
    </location>
</feature>
<dbReference type="PANTHER" id="PTHR10578:SF149">
    <property type="entry name" value="2-HYDROXYACID OXIDASE 2"/>
    <property type="match status" value="1"/>
</dbReference>
<dbReference type="Pfam" id="PF01070">
    <property type="entry name" value="FMN_dh"/>
    <property type="match status" value="1"/>
</dbReference>
<feature type="binding site" evidence="5">
    <location>
        <position position="258"/>
    </location>
    <ligand>
        <name>FMN</name>
        <dbReference type="ChEBI" id="CHEBI:58210"/>
    </ligand>
</feature>
<feature type="binding site" evidence="5">
    <location>
        <position position="263"/>
    </location>
    <ligand>
        <name>glyoxylate</name>
        <dbReference type="ChEBI" id="CHEBI:36655"/>
    </ligand>
</feature>
<dbReference type="PROSITE" id="PS51349">
    <property type="entry name" value="FMN_HYDROXY_ACID_DH_2"/>
    <property type="match status" value="1"/>
</dbReference>
<feature type="binding site" evidence="5">
    <location>
        <begin position="291"/>
        <end position="295"/>
    </location>
    <ligand>
        <name>FMN</name>
        <dbReference type="ChEBI" id="CHEBI:58210"/>
    </ligand>
</feature>
<evidence type="ECO:0000256" key="3">
    <source>
        <dbReference type="ARBA" id="ARBA00024042"/>
    </source>
</evidence>
<dbReference type="AlphaFoldDB" id="A0A290QLN9"/>
<comment type="similarity">
    <text evidence="3">Belongs to the FMN-dependent alpha-hydroxy acid dehydrogenase family.</text>
</comment>
<dbReference type="InterPro" id="IPR000262">
    <property type="entry name" value="FMN-dep_DH"/>
</dbReference>
<evidence type="ECO:0000313" key="7">
    <source>
        <dbReference type="EMBL" id="ATC64952.1"/>
    </source>
</evidence>
<name>A0A290QLN9_9BACT</name>
<dbReference type="Gene3D" id="3.20.20.70">
    <property type="entry name" value="Aldolase class I"/>
    <property type="match status" value="1"/>
</dbReference>
<comment type="cofactor">
    <cofactor evidence="1">
        <name>FMN</name>
        <dbReference type="ChEBI" id="CHEBI:58210"/>
    </cofactor>
</comment>
<dbReference type="InterPro" id="IPR012133">
    <property type="entry name" value="Alpha-hydoxy_acid_DH_FMN"/>
</dbReference>
<sequence>MSHAPIIPHEVVSLADYEPLARARIEAGAWEYIAGGAADELTLRENRAAFDRVKILPRVLEDMAGANTRVELLGRTWETPIFLAPVAYQKLAHADGEIATALGAAAMKTGMILSTQAGVSVEDFGKSAQGPWWFQLYIQHDRAFTKALVQRAEAAGAEALVVTVDAPVHLRNREQRARWRIPAEAEPVNLRGLAAAPARGADEENSIFNAAGLALAATWKDVEWLRSFAKVPVILKGILSADDAELAVKAGVAGVIVSNHGGRTLDTVPATIDALPRVVERVAGRVPVLMDGGVRRGTDVFKALALGANAVLIGRPYVWGLAAAGPVGVAHVLRILRAELEVAMVLAGCPTVGRITKEALWKP</sequence>
<dbReference type="SUPFAM" id="SSF51395">
    <property type="entry name" value="FMN-linked oxidoreductases"/>
    <property type="match status" value="1"/>
</dbReference>
<dbReference type="InterPro" id="IPR013785">
    <property type="entry name" value="Aldolase_TIM"/>
</dbReference>
<feature type="binding site" evidence="5">
    <location>
        <position position="135"/>
    </location>
    <ligand>
        <name>FMN</name>
        <dbReference type="ChEBI" id="CHEBI:58210"/>
    </ligand>
</feature>
<keyword evidence="5" id="KW-0285">Flavoprotein</keyword>
<dbReference type="GO" id="GO:0005737">
    <property type="term" value="C:cytoplasm"/>
    <property type="evidence" value="ECO:0007669"/>
    <property type="project" value="UniProtKB-ARBA"/>
</dbReference>
<evidence type="ECO:0000256" key="2">
    <source>
        <dbReference type="ARBA" id="ARBA00023002"/>
    </source>
</evidence>
<keyword evidence="8" id="KW-1185">Reference proteome</keyword>
<keyword evidence="5" id="KW-0288">FMN</keyword>
<gene>
    <name evidence="7" type="ORF">CMV30_13800</name>
</gene>
<protein>
    <submittedName>
        <fullName evidence="7">Alpha-hydroxy-acid oxidizing enzyme</fullName>
    </submittedName>
</protein>
<dbReference type="InterPro" id="IPR037396">
    <property type="entry name" value="FMN_HAD"/>
</dbReference>
<dbReference type="EMBL" id="CP023344">
    <property type="protein sequence ID" value="ATC64952.1"/>
    <property type="molecule type" value="Genomic_DNA"/>
</dbReference>
<feature type="binding site" evidence="5">
    <location>
        <position position="32"/>
    </location>
    <ligand>
        <name>glyoxylate</name>
        <dbReference type="ChEBI" id="CHEBI:36655"/>
    </ligand>
</feature>
<feature type="binding site" evidence="5">
    <location>
        <position position="163"/>
    </location>
    <ligand>
        <name>FMN</name>
        <dbReference type="ChEBI" id="CHEBI:58210"/>
    </ligand>
</feature>
<evidence type="ECO:0000256" key="4">
    <source>
        <dbReference type="PIRSR" id="PIRSR000138-1"/>
    </source>
</evidence>
<dbReference type="RefSeq" id="WP_096056583.1">
    <property type="nucleotide sequence ID" value="NZ_CP023344.1"/>
</dbReference>
<reference evidence="7 8" key="1">
    <citation type="submission" date="2017-09" db="EMBL/GenBank/DDBJ databases">
        <title>Complete genome sequence of Verrucomicrobial strain HZ-65, isolated from freshwater.</title>
        <authorList>
            <person name="Choi A."/>
        </authorList>
    </citation>
    <scope>NUCLEOTIDE SEQUENCE [LARGE SCALE GENOMIC DNA]</scope>
    <source>
        <strain evidence="7 8">HZ-65</strain>
    </source>
</reference>
<dbReference type="OrthoDB" id="9770452at2"/>
<feature type="binding site" evidence="5">
    <location>
        <position position="260"/>
    </location>
    <ligand>
        <name>glyoxylate</name>
        <dbReference type="ChEBI" id="CHEBI:36655"/>
    </ligand>
</feature>
<keyword evidence="2" id="KW-0560">Oxidoreductase</keyword>
<feature type="binding site" evidence="5">
    <location>
        <position position="236"/>
    </location>
    <ligand>
        <name>FMN</name>
        <dbReference type="ChEBI" id="CHEBI:58210"/>
    </ligand>
</feature>